<accession>A0ABD2HUZ4</accession>
<evidence type="ECO:0000256" key="1">
    <source>
        <dbReference type="SAM" id="MobiDB-lite"/>
    </source>
</evidence>
<comment type="caution">
    <text evidence="2">The sequence shown here is derived from an EMBL/GenBank/DDBJ whole genome shotgun (WGS) entry which is preliminary data.</text>
</comment>
<sequence>MIGMMNNAGMDGPAEFFAGHRDLCELLVTASSLAARPTVDGRKPEVNETPEEMWRKAMLRATCTRAVKEILGEKCRKSSKLRQLISSQSGSIRNFFGTAKKLRHRTTGANQPQQKQLRPVAK</sequence>
<evidence type="ECO:0000313" key="2">
    <source>
        <dbReference type="EMBL" id="KAL3070407.1"/>
    </source>
</evidence>
<gene>
    <name evidence="2" type="ORF">niasHT_032197</name>
</gene>
<feature type="region of interest" description="Disordered" evidence="1">
    <location>
        <begin position="103"/>
        <end position="122"/>
    </location>
</feature>
<organism evidence="2 3">
    <name type="scientific">Heterodera trifolii</name>
    <dbReference type="NCBI Taxonomy" id="157864"/>
    <lineage>
        <taxon>Eukaryota</taxon>
        <taxon>Metazoa</taxon>
        <taxon>Ecdysozoa</taxon>
        <taxon>Nematoda</taxon>
        <taxon>Chromadorea</taxon>
        <taxon>Rhabditida</taxon>
        <taxon>Tylenchina</taxon>
        <taxon>Tylenchomorpha</taxon>
        <taxon>Tylenchoidea</taxon>
        <taxon>Heteroderidae</taxon>
        <taxon>Heteroderinae</taxon>
        <taxon>Heterodera</taxon>
    </lineage>
</organism>
<protein>
    <submittedName>
        <fullName evidence="2">Uncharacterized protein</fullName>
    </submittedName>
</protein>
<dbReference type="EMBL" id="JBICBT010001381">
    <property type="protein sequence ID" value="KAL3070407.1"/>
    <property type="molecule type" value="Genomic_DNA"/>
</dbReference>
<dbReference type="Proteomes" id="UP001620626">
    <property type="component" value="Unassembled WGS sequence"/>
</dbReference>
<feature type="compositionally biased region" description="Polar residues" evidence="1">
    <location>
        <begin position="107"/>
        <end position="116"/>
    </location>
</feature>
<proteinExistence type="predicted"/>
<reference evidence="2 3" key="1">
    <citation type="submission" date="2024-10" db="EMBL/GenBank/DDBJ databases">
        <authorList>
            <person name="Kim D."/>
        </authorList>
    </citation>
    <scope>NUCLEOTIDE SEQUENCE [LARGE SCALE GENOMIC DNA]</scope>
    <source>
        <strain evidence="2">BH-2024</strain>
    </source>
</reference>
<name>A0ABD2HUZ4_9BILA</name>
<evidence type="ECO:0000313" key="3">
    <source>
        <dbReference type="Proteomes" id="UP001620626"/>
    </source>
</evidence>
<dbReference type="AlphaFoldDB" id="A0ABD2HUZ4"/>
<keyword evidence="3" id="KW-1185">Reference proteome</keyword>